<dbReference type="EMBL" id="JAUCGQ010000001">
    <property type="protein sequence ID" value="MDM7853463.1"/>
    <property type="molecule type" value="Genomic_DNA"/>
</dbReference>
<keyword evidence="2" id="KW-1185">Reference proteome</keyword>
<sequence length="793" mass="83913">MLNFIDPISVDDLTVLRDDENANTFYVLPNQPVVPVGEDGTPEFLFILYTKDLSDVPVTDETGGGYLQFRTVLSLTDAQRARVVDATTALLASEKAAGKKPFGNEISDGGPNLATPLWTAGTVDLATFAVSDTGLVRQATSQAPVDLTGQLGAAFAATLSTDGAGVFEGAFKAYQDGTHQLPLVVTYHLTYVGRINARLTIDASHSVVHERVWRSAAPYRLLTDGFLRYVPLALDTPFTVGMLPALRHEYGIVHAMLPRPAIATAVEQTISDASVTVKIEEVSTGDAAADAATRASLLKLATDLLTDSLLPSLTAGGPQPGATDAGSQTAQTTLLQLDENAEPGTATFHLELDDAISITREAAPNAPLQVLIDDPSALASCFHALRLADDFFTDMRVTFSTSGVDFSADGIAKIHVYYRYSQTDDAAPGKPLVERHDDAELDSATAQADFRFDTARTAGGGHKEDYQYMAEVYWQRGGAPTVVPWTTTNRRLVIITPPQLGAVKVDAVLTAPPGSVDSARVDVAYTAADHTTYTGGLELTPAAPRATWLQSTGEIVPADRAGSPRPYDYTVTYRVGPTAIVVPQRSSTQETVEVPTPFAGSVTFTLMAGADWSRVSSIAGTATYADERNGYTRVAPFTLTGATPSTDVTVPVMPGGARSASCTGRVQNADGSHEEFTATLAEGLNFVGGSGIAPLTVTLRTDVLDLVNDLKAVHVSLTFGHADGSVTSGEHVFTATEPAAWVWTVPRQGADGGSYGGTVTFYGTDRSTDRTVTLTGYTDTTVELDRSMPTTQG</sequence>
<proteinExistence type="predicted"/>
<gene>
    <name evidence="1" type="ORF">QRT04_00830</name>
</gene>
<comment type="caution">
    <text evidence="1">The sequence shown here is derived from an EMBL/GenBank/DDBJ whole genome shotgun (WGS) entry which is preliminary data.</text>
</comment>
<reference evidence="1 2" key="1">
    <citation type="submission" date="2023-06" db="EMBL/GenBank/DDBJ databases">
        <title>Cellulomonas sp. MW4 Whole genome sequence.</title>
        <authorList>
            <person name="Park S."/>
        </authorList>
    </citation>
    <scope>NUCLEOTIDE SEQUENCE [LARGE SCALE GENOMIC DNA]</scope>
    <source>
        <strain evidence="1 2">MW4</strain>
    </source>
</reference>
<organism evidence="1 2">
    <name type="scientific">Cellulomonas alba</name>
    <dbReference type="NCBI Taxonomy" id="3053467"/>
    <lineage>
        <taxon>Bacteria</taxon>
        <taxon>Bacillati</taxon>
        <taxon>Actinomycetota</taxon>
        <taxon>Actinomycetes</taxon>
        <taxon>Micrococcales</taxon>
        <taxon>Cellulomonadaceae</taxon>
        <taxon>Cellulomonas</taxon>
    </lineage>
</organism>
<dbReference type="Proteomes" id="UP001529338">
    <property type="component" value="Unassembled WGS sequence"/>
</dbReference>
<dbReference type="RefSeq" id="WP_289452986.1">
    <property type="nucleotide sequence ID" value="NZ_JAUCGQ010000001.1"/>
</dbReference>
<evidence type="ECO:0000313" key="1">
    <source>
        <dbReference type="EMBL" id="MDM7853463.1"/>
    </source>
</evidence>
<accession>A0ABT7SBA8</accession>
<evidence type="ECO:0008006" key="3">
    <source>
        <dbReference type="Google" id="ProtNLM"/>
    </source>
</evidence>
<name>A0ABT7SBA8_9CELL</name>
<protein>
    <recommendedName>
        <fullName evidence="3">Ig-like domain-containing protein</fullName>
    </recommendedName>
</protein>
<evidence type="ECO:0000313" key="2">
    <source>
        <dbReference type="Proteomes" id="UP001529338"/>
    </source>
</evidence>